<name>A0ACC1MHJ1_9PEZI</name>
<sequence length="156" mass="17396">MRVSADVDVPPDQSLQVAGRRLIDGGHELDEISVDSYYGSGTDAEEVDARLRFRNASDPQLSSRWRQQQQAAEKPPPMPERMVPPLLPSFSRVRHLLTRELGFSSCHHHNGSYHERSWECHGQEVGRPESLADAPFDGCPKRSARPHISGEGFGGQ</sequence>
<gene>
    <name evidence="1" type="ORF">NUW58_g10721</name>
</gene>
<accession>A0ACC1MHJ1</accession>
<organism evidence="1 2">
    <name type="scientific">Xylaria curta</name>
    <dbReference type="NCBI Taxonomy" id="42375"/>
    <lineage>
        <taxon>Eukaryota</taxon>
        <taxon>Fungi</taxon>
        <taxon>Dikarya</taxon>
        <taxon>Ascomycota</taxon>
        <taxon>Pezizomycotina</taxon>
        <taxon>Sordariomycetes</taxon>
        <taxon>Xylariomycetidae</taxon>
        <taxon>Xylariales</taxon>
        <taxon>Xylariaceae</taxon>
        <taxon>Xylaria</taxon>
    </lineage>
</organism>
<protein>
    <submittedName>
        <fullName evidence="1">Uncharacterized protein</fullName>
    </submittedName>
</protein>
<evidence type="ECO:0000313" key="2">
    <source>
        <dbReference type="Proteomes" id="UP001143856"/>
    </source>
</evidence>
<keyword evidence="2" id="KW-1185">Reference proteome</keyword>
<dbReference type="Proteomes" id="UP001143856">
    <property type="component" value="Unassembled WGS sequence"/>
</dbReference>
<evidence type="ECO:0000313" key="1">
    <source>
        <dbReference type="EMBL" id="KAJ2966193.1"/>
    </source>
</evidence>
<dbReference type="EMBL" id="JAPDGR010005225">
    <property type="protein sequence ID" value="KAJ2966193.1"/>
    <property type="molecule type" value="Genomic_DNA"/>
</dbReference>
<comment type="caution">
    <text evidence="1">The sequence shown here is derived from an EMBL/GenBank/DDBJ whole genome shotgun (WGS) entry which is preliminary data.</text>
</comment>
<reference evidence="1" key="1">
    <citation type="submission" date="2022-10" db="EMBL/GenBank/DDBJ databases">
        <title>Genome Sequence of Xylaria curta.</title>
        <authorList>
            <person name="Buettner E."/>
        </authorList>
    </citation>
    <scope>NUCLEOTIDE SEQUENCE</scope>
    <source>
        <strain evidence="1">Babe10</strain>
    </source>
</reference>
<proteinExistence type="predicted"/>